<proteinExistence type="predicted"/>
<organism evidence="1">
    <name type="scientific">bioreactor metagenome</name>
    <dbReference type="NCBI Taxonomy" id="1076179"/>
    <lineage>
        <taxon>unclassified sequences</taxon>
        <taxon>metagenomes</taxon>
        <taxon>ecological metagenomes</taxon>
    </lineage>
</organism>
<gene>
    <name evidence="1" type="ORF">SDC9_200704</name>
</gene>
<evidence type="ECO:0000313" key="1">
    <source>
        <dbReference type="EMBL" id="MPN53041.1"/>
    </source>
</evidence>
<protein>
    <submittedName>
        <fullName evidence="1">Uncharacterized protein</fullName>
    </submittedName>
</protein>
<comment type="caution">
    <text evidence="1">The sequence shown here is derived from an EMBL/GenBank/DDBJ whole genome shotgun (WGS) entry which is preliminary data.</text>
</comment>
<dbReference type="AlphaFoldDB" id="A0A645INY8"/>
<name>A0A645INY8_9ZZZZ</name>
<dbReference type="EMBL" id="VSSQ01119743">
    <property type="protein sequence ID" value="MPN53041.1"/>
    <property type="molecule type" value="Genomic_DNA"/>
</dbReference>
<accession>A0A645INY8</accession>
<reference evidence="1" key="1">
    <citation type="submission" date="2019-08" db="EMBL/GenBank/DDBJ databases">
        <authorList>
            <person name="Kucharzyk K."/>
            <person name="Murdoch R.W."/>
            <person name="Higgins S."/>
            <person name="Loffler F."/>
        </authorList>
    </citation>
    <scope>NUCLEOTIDE SEQUENCE</scope>
</reference>
<sequence length="65" mass="7109">MDAAIIEASEVSARDAQVHAANLHIGHLFGLNNRLPDVFLRQRRVNDLAFAHAARAGLAEADYVE</sequence>